<evidence type="ECO:0000313" key="3">
    <source>
        <dbReference type="Proteomes" id="UP000253517"/>
    </source>
</evidence>
<gene>
    <name evidence="2" type="ORF">DES35_105103</name>
</gene>
<dbReference type="InterPro" id="IPR031025">
    <property type="entry name" value="LruC_dom"/>
</dbReference>
<dbReference type="NCBIfam" id="TIGR04456">
    <property type="entry name" value="LruC_dom"/>
    <property type="match status" value="1"/>
</dbReference>
<comment type="caution">
    <text evidence="2">The sequence shown here is derived from an EMBL/GenBank/DDBJ whole genome shotgun (WGS) entry which is preliminary data.</text>
</comment>
<dbReference type="Proteomes" id="UP000253517">
    <property type="component" value="Unassembled WGS sequence"/>
</dbReference>
<feature type="domain" description="DUF4842" evidence="1">
    <location>
        <begin position="4"/>
        <end position="57"/>
    </location>
</feature>
<dbReference type="EMBL" id="QPJS01000005">
    <property type="protein sequence ID" value="RCX02132.1"/>
    <property type="molecule type" value="Genomic_DNA"/>
</dbReference>
<evidence type="ECO:0000313" key="2">
    <source>
        <dbReference type="EMBL" id="RCX02132.1"/>
    </source>
</evidence>
<dbReference type="AlphaFoldDB" id="A0A368ZYM6"/>
<reference evidence="2 3" key="1">
    <citation type="submission" date="2018-07" db="EMBL/GenBank/DDBJ databases">
        <title>Genomic Encyclopedia of Type Strains, Phase IV (KMG-IV): sequencing the most valuable type-strain genomes for metagenomic binning, comparative biology and taxonomic classification.</title>
        <authorList>
            <person name="Goeker M."/>
        </authorList>
    </citation>
    <scope>NUCLEOTIDE SEQUENCE [LARGE SCALE GENOMIC DNA]</scope>
    <source>
        <strain evidence="2 3">DSM 21410</strain>
    </source>
</reference>
<dbReference type="RefSeq" id="WP_114366499.1">
    <property type="nucleotide sequence ID" value="NZ_BHZF01000004.1"/>
</dbReference>
<evidence type="ECO:0000259" key="1">
    <source>
        <dbReference type="Pfam" id="PF16130"/>
    </source>
</evidence>
<protein>
    <submittedName>
        <fullName evidence="2">LruC domain-containing protein</fullName>
    </submittedName>
</protein>
<dbReference type="InterPro" id="IPR032295">
    <property type="entry name" value="DUF4842"/>
</dbReference>
<keyword evidence="3" id="KW-1185">Reference proteome</keyword>
<proteinExistence type="predicted"/>
<sequence length="70" mass="8316">MLNPAAGRYYVTKNNLPWAIHLPVRFDYPTEKSDILKAYKKLADWAQSNGELYTDWYLNLPGYRDPEFIY</sequence>
<organism evidence="2 3">
    <name type="scientific">Schleiferia thermophila</name>
    <dbReference type="NCBI Taxonomy" id="884107"/>
    <lineage>
        <taxon>Bacteria</taxon>
        <taxon>Pseudomonadati</taxon>
        <taxon>Bacteroidota</taxon>
        <taxon>Flavobacteriia</taxon>
        <taxon>Flavobacteriales</taxon>
        <taxon>Schleiferiaceae</taxon>
        <taxon>Schleiferia</taxon>
    </lineage>
</organism>
<dbReference type="Pfam" id="PF16130">
    <property type="entry name" value="DUF4842"/>
    <property type="match status" value="1"/>
</dbReference>
<accession>A0A368ZYM6</accession>
<name>A0A368ZYM6_9FLAO</name>